<dbReference type="Pfam" id="PF00069">
    <property type="entry name" value="Pkinase"/>
    <property type="match status" value="1"/>
</dbReference>
<keyword evidence="4" id="KW-0808">Transferase</keyword>
<dbReference type="PROSITE" id="PS50011">
    <property type="entry name" value="PROTEIN_KINASE_DOM"/>
    <property type="match status" value="1"/>
</dbReference>
<dbReference type="GO" id="GO:0004672">
    <property type="term" value="F:protein kinase activity"/>
    <property type="evidence" value="ECO:0007669"/>
    <property type="project" value="InterPro"/>
</dbReference>
<reference evidence="10" key="1">
    <citation type="submission" date="2021-01" db="EMBL/GenBank/DDBJ databases">
        <authorList>
            <person name="Corre E."/>
            <person name="Pelletier E."/>
            <person name="Niang G."/>
            <person name="Scheremetjew M."/>
            <person name="Finn R."/>
            <person name="Kale V."/>
            <person name="Holt S."/>
            <person name="Cochrane G."/>
            <person name="Meng A."/>
            <person name="Brown T."/>
            <person name="Cohen L."/>
        </authorList>
    </citation>
    <scope>NUCLEOTIDE SEQUENCE</scope>
</reference>
<gene>
    <name evidence="10" type="ORF">NSCI0253_LOCUS37140</name>
</gene>
<feature type="active site" description="Glycyl thioester intermediate" evidence="6">
    <location>
        <position position="778"/>
    </location>
</feature>
<dbReference type="Gene3D" id="3.90.1750.10">
    <property type="entry name" value="Hect, E3 ligase catalytic domains"/>
    <property type="match status" value="1"/>
</dbReference>
<protein>
    <recommendedName>
        <fullName evidence="3">HECT-type E3 ubiquitin transferase</fullName>
        <ecNumber evidence="3">2.3.2.26</ecNumber>
    </recommendedName>
</protein>
<dbReference type="PROSITE" id="PS50237">
    <property type="entry name" value="HECT"/>
    <property type="match status" value="1"/>
</dbReference>
<dbReference type="PANTHER" id="PTHR11254">
    <property type="entry name" value="HECT DOMAIN UBIQUITIN-PROTEIN LIGASE"/>
    <property type="match status" value="1"/>
</dbReference>
<dbReference type="GO" id="GO:0006511">
    <property type="term" value="P:ubiquitin-dependent protein catabolic process"/>
    <property type="evidence" value="ECO:0007669"/>
    <property type="project" value="TreeGrafter"/>
</dbReference>
<dbReference type="PANTHER" id="PTHR11254:SF440">
    <property type="entry name" value="E3 UBIQUITIN-PROTEIN LIGASE NEDD-4"/>
    <property type="match status" value="1"/>
</dbReference>
<dbReference type="AlphaFoldDB" id="A0A7S1AR92"/>
<feature type="region of interest" description="Disordered" evidence="7">
    <location>
        <begin position="259"/>
        <end position="278"/>
    </location>
</feature>
<dbReference type="Gene3D" id="1.10.510.10">
    <property type="entry name" value="Transferase(Phosphotransferase) domain 1"/>
    <property type="match status" value="1"/>
</dbReference>
<feature type="domain" description="Protein kinase" evidence="8">
    <location>
        <begin position="97"/>
        <end position="356"/>
    </location>
</feature>
<dbReference type="SMART" id="SM00220">
    <property type="entry name" value="S_TKc"/>
    <property type="match status" value="1"/>
</dbReference>
<dbReference type="InterPro" id="IPR000569">
    <property type="entry name" value="HECT_dom"/>
</dbReference>
<dbReference type="EC" id="2.3.2.26" evidence="3"/>
<evidence type="ECO:0000256" key="4">
    <source>
        <dbReference type="ARBA" id="ARBA00022679"/>
    </source>
</evidence>
<evidence type="ECO:0000256" key="6">
    <source>
        <dbReference type="PROSITE-ProRule" id="PRU00104"/>
    </source>
</evidence>
<dbReference type="InterPro" id="IPR000719">
    <property type="entry name" value="Prot_kinase_dom"/>
</dbReference>
<comment type="catalytic activity">
    <reaction evidence="1">
        <text>S-ubiquitinyl-[E2 ubiquitin-conjugating enzyme]-L-cysteine + [acceptor protein]-L-lysine = [E2 ubiquitin-conjugating enzyme]-L-cysteine + N(6)-ubiquitinyl-[acceptor protein]-L-lysine.</text>
        <dbReference type="EC" id="2.3.2.26"/>
    </reaction>
</comment>
<dbReference type="InterPro" id="IPR035983">
    <property type="entry name" value="Hect_E3_ubiquitin_ligase"/>
</dbReference>
<keyword evidence="5 6" id="KW-0833">Ubl conjugation pathway</keyword>
<dbReference type="GO" id="GO:0016567">
    <property type="term" value="P:protein ubiquitination"/>
    <property type="evidence" value="ECO:0007669"/>
    <property type="project" value="TreeGrafter"/>
</dbReference>
<evidence type="ECO:0000259" key="8">
    <source>
        <dbReference type="PROSITE" id="PS50011"/>
    </source>
</evidence>
<organism evidence="10">
    <name type="scientific">Noctiluca scintillans</name>
    <name type="common">Sea sparkle</name>
    <name type="synonym">Red tide dinoflagellate</name>
    <dbReference type="NCBI Taxonomy" id="2966"/>
    <lineage>
        <taxon>Eukaryota</taxon>
        <taxon>Sar</taxon>
        <taxon>Alveolata</taxon>
        <taxon>Dinophyceae</taxon>
        <taxon>Noctilucales</taxon>
        <taxon>Noctilucaceae</taxon>
        <taxon>Noctiluca</taxon>
    </lineage>
</organism>
<dbReference type="InterPro" id="IPR011009">
    <property type="entry name" value="Kinase-like_dom_sf"/>
</dbReference>
<dbReference type="GO" id="GO:0005737">
    <property type="term" value="C:cytoplasm"/>
    <property type="evidence" value="ECO:0007669"/>
    <property type="project" value="TreeGrafter"/>
</dbReference>
<dbReference type="SUPFAM" id="SSF56204">
    <property type="entry name" value="Hect, E3 ligase catalytic domain"/>
    <property type="match status" value="1"/>
</dbReference>
<proteinExistence type="predicted"/>
<dbReference type="Gene3D" id="3.30.2410.10">
    <property type="entry name" value="Hect, E3 ligase catalytic domain"/>
    <property type="match status" value="1"/>
</dbReference>
<comment type="pathway">
    <text evidence="2">Protein modification; protein ubiquitination.</text>
</comment>
<dbReference type="CDD" id="cd00180">
    <property type="entry name" value="PKc"/>
    <property type="match status" value="1"/>
</dbReference>
<evidence type="ECO:0000313" key="10">
    <source>
        <dbReference type="EMBL" id="CAD8862785.1"/>
    </source>
</evidence>
<accession>A0A7S1AR92</accession>
<dbReference type="InterPro" id="IPR050409">
    <property type="entry name" value="E3_ubiq-protein_ligase"/>
</dbReference>
<evidence type="ECO:0000256" key="7">
    <source>
        <dbReference type="SAM" id="MobiDB-lite"/>
    </source>
</evidence>
<evidence type="ECO:0000259" key="9">
    <source>
        <dbReference type="PROSITE" id="PS50237"/>
    </source>
</evidence>
<dbReference type="EMBL" id="HBFQ01052080">
    <property type="protein sequence ID" value="CAD8862785.1"/>
    <property type="molecule type" value="Transcribed_RNA"/>
</dbReference>
<dbReference type="GO" id="GO:0005524">
    <property type="term" value="F:ATP binding"/>
    <property type="evidence" value="ECO:0007669"/>
    <property type="project" value="InterPro"/>
</dbReference>
<feature type="domain" description="HECT" evidence="9">
    <location>
        <begin position="420"/>
        <end position="810"/>
    </location>
</feature>
<evidence type="ECO:0000256" key="5">
    <source>
        <dbReference type="ARBA" id="ARBA00022786"/>
    </source>
</evidence>
<name>A0A7S1AR92_NOCSC</name>
<evidence type="ECO:0000256" key="3">
    <source>
        <dbReference type="ARBA" id="ARBA00012485"/>
    </source>
</evidence>
<evidence type="ECO:0000256" key="1">
    <source>
        <dbReference type="ARBA" id="ARBA00000885"/>
    </source>
</evidence>
<evidence type="ECO:0000256" key="2">
    <source>
        <dbReference type="ARBA" id="ARBA00004906"/>
    </source>
</evidence>
<sequence length="810" mass="89193">MLLVELRRVATRAQFGFVEALGTPGLARGLRAAGNRHGDALLDRLQRHGPWLLAQASEDSNTFEMGRPRQESTFSAPPASVRVVADPPALARSEGLSGYCEFRAISASGHVLTARRKAQGDLVVLKRTRASAGSAAEAAIHREARALKALRSPSIIQLQALFSSGGESYLELAWCGGGNLFTWCQRHLGVVGAVDVEAFVRCLGLFRQVWLAVASVHRHSPDAAHGDLALQNVLLSTDHKPILADFKRCALVAGDRCEDQPRPSQGFAAPEDEDPRGTWIPSTQTGDVYAVGVMMAKAFMGLQLDVAGCIYHDTTGLRNLPDDQTDVDVADLVQLALARDPRARPSAETAASHRALDPAPFLRRRGMLSRGKAGTPSDGLLAAAGTLREEYRGRRVEELLIFQREAVFEGISQSLIGEWSEEALLGEWRVVLDGESGVDGGGLRREVVSLFFEQLERSSLVLRAGGDSLGSQPTLFIADRQEADRSPQQWRQIWAAIGAMTLRALVHVGTIPTGFSSAVVDCCFGRIGRLPPDDDDYDSMDACPGALAKLREVRGDEWARSELLDVLRRLRRADEQKEAGYRWMLSQRSTVTSGGHLDGSLYTMPSQSLDTFEAMLEGPSFQFLRTNSRADSGAETKMFGAVLEWALLWDIYLKYLGGGDRWLAYEAFADGLTVRGRRNDLWNPMTGEQIVDALEGAMLTPDVVVQNLEFKPDYGYDKQIGHFRRVIQSFSSEELSMFLRFATGIGRLPANRGFPSGQRLKIRFMPDQLDRLPSAHTCFWIVDVPPYQHEEDMAQKLRQAIVALQPFTFS</sequence>
<dbReference type="SUPFAM" id="SSF56112">
    <property type="entry name" value="Protein kinase-like (PK-like)"/>
    <property type="match status" value="1"/>
</dbReference>
<dbReference type="SMART" id="SM00119">
    <property type="entry name" value="HECTc"/>
    <property type="match status" value="1"/>
</dbReference>
<dbReference type="GO" id="GO:0061630">
    <property type="term" value="F:ubiquitin protein ligase activity"/>
    <property type="evidence" value="ECO:0007669"/>
    <property type="project" value="UniProtKB-EC"/>
</dbReference>
<dbReference type="Pfam" id="PF00632">
    <property type="entry name" value="HECT"/>
    <property type="match status" value="1"/>
</dbReference>